<keyword evidence="4 11" id="KW-0808">Transferase</keyword>
<evidence type="ECO:0000256" key="9">
    <source>
        <dbReference type="RuleBase" id="RU004504"/>
    </source>
</evidence>
<dbReference type="NCBIfam" id="NF045640">
    <property type="entry name" value="AspGlyoxATaseBhcA"/>
    <property type="match status" value="1"/>
</dbReference>
<dbReference type="Proteomes" id="UP000321562">
    <property type="component" value="Unassembled WGS sequence"/>
</dbReference>
<sequence>MSFQNPVFIPGPTNIPENLRKACDMPTIDHRSPLFGQILHPAREGVKKVLKSDAAEIFIFPSTGTGGWETALSNTLSAGDKVLAARNGMFSHRWIDMCQRHGLDVQIVETPWGEGLPAERYEEILTADKNHEIKVVLATHNETATGVKSDIAAVRRALDAAGHPALLFVDGVSSIASMDFRFDEWGVDIAVTGSQKGFMLPPGLAILGFSQKAMEATKSATLPRTFFDVRDMEKSYANNAYPYTPAVGLLNGLNQACGMLLTEGLENVFARHHRIAEGVRAATEAWGLKLCAANPSVYSDTVSAIRTPDGFNATEIVTHAAKIYGVAFGVGLGEVAGKVFRIGHLGSLTDVMTLSGLATAEMCMADLGLEIRLGSGVAAAQEYYRANPASAHKAAA</sequence>
<dbReference type="SUPFAM" id="SSF53383">
    <property type="entry name" value="PLP-dependent transferases"/>
    <property type="match status" value="1"/>
</dbReference>
<comment type="similarity">
    <text evidence="2 8">Belongs to the class-V pyridoxal-phosphate-dependent aminotransferase family.</text>
</comment>
<dbReference type="Gene3D" id="3.90.1150.10">
    <property type="entry name" value="Aspartate Aminotransferase, domain 1"/>
    <property type="match status" value="1"/>
</dbReference>
<dbReference type="GO" id="GO:0019265">
    <property type="term" value="P:glycine biosynthetic process, by transamination of glyoxylate"/>
    <property type="evidence" value="ECO:0007669"/>
    <property type="project" value="TreeGrafter"/>
</dbReference>
<protein>
    <submittedName>
        <fullName evidence="11">Aminotransferase class V-fold PLP-dependent enzyme</fullName>
    </submittedName>
</protein>
<dbReference type="PROSITE" id="PS00595">
    <property type="entry name" value="AA_TRANSFER_CLASS_5"/>
    <property type="match status" value="1"/>
</dbReference>
<dbReference type="RefSeq" id="WP_147097989.1">
    <property type="nucleotide sequence ID" value="NZ_JBHUFH010000011.1"/>
</dbReference>
<dbReference type="InterPro" id="IPR020578">
    <property type="entry name" value="Aminotrans_V_PyrdxlP_BS"/>
</dbReference>
<evidence type="ECO:0000313" key="12">
    <source>
        <dbReference type="Proteomes" id="UP000321562"/>
    </source>
</evidence>
<dbReference type="InterPro" id="IPR015422">
    <property type="entry name" value="PyrdxlP-dep_Trfase_small"/>
</dbReference>
<feature type="binding site" evidence="6">
    <location>
        <position position="341"/>
    </location>
    <ligand>
        <name>substrate</name>
    </ligand>
</feature>
<dbReference type="EMBL" id="VOPL01000003">
    <property type="protein sequence ID" value="TXB69306.1"/>
    <property type="molecule type" value="Genomic_DNA"/>
</dbReference>
<evidence type="ECO:0000256" key="6">
    <source>
        <dbReference type="PIRSR" id="PIRSR000524-1"/>
    </source>
</evidence>
<evidence type="ECO:0000256" key="5">
    <source>
        <dbReference type="ARBA" id="ARBA00022898"/>
    </source>
</evidence>
<keyword evidence="3 11" id="KW-0032">Aminotransferase</keyword>
<keyword evidence="12" id="KW-1185">Reference proteome</keyword>
<evidence type="ECO:0000256" key="8">
    <source>
        <dbReference type="RuleBase" id="RU004075"/>
    </source>
</evidence>
<dbReference type="FunFam" id="3.40.640.10:FF:000054">
    <property type="entry name" value="Serine--glyoxylate aminotransferase"/>
    <property type="match status" value="1"/>
</dbReference>
<evidence type="ECO:0000256" key="3">
    <source>
        <dbReference type="ARBA" id="ARBA00022576"/>
    </source>
</evidence>
<dbReference type="PIRSF" id="PIRSF000524">
    <property type="entry name" value="SPT"/>
    <property type="match status" value="1"/>
</dbReference>
<dbReference type="InterPro" id="IPR015424">
    <property type="entry name" value="PyrdxlP-dep_Trfase"/>
</dbReference>
<accession>A0A5C6S498</accession>
<dbReference type="OrthoDB" id="389074at2"/>
<evidence type="ECO:0000313" key="11">
    <source>
        <dbReference type="EMBL" id="TXB69306.1"/>
    </source>
</evidence>
<name>A0A5C6S498_9RHOB</name>
<proteinExistence type="inferred from homology"/>
<feature type="modified residue" description="N6-(pyridoxal phosphate)lysine" evidence="7">
    <location>
        <position position="196"/>
    </location>
</feature>
<dbReference type="InterPro" id="IPR024169">
    <property type="entry name" value="SP_NH2Trfase/AEP_transaminase"/>
</dbReference>
<evidence type="ECO:0000256" key="2">
    <source>
        <dbReference type="ARBA" id="ARBA00009236"/>
    </source>
</evidence>
<organism evidence="11 12">
    <name type="scientific">Paracoccus aurantiacus</name>
    <dbReference type="NCBI Taxonomy" id="2599412"/>
    <lineage>
        <taxon>Bacteria</taxon>
        <taxon>Pseudomonadati</taxon>
        <taxon>Pseudomonadota</taxon>
        <taxon>Alphaproteobacteria</taxon>
        <taxon>Rhodobacterales</taxon>
        <taxon>Paracoccaceae</taxon>
        <taxon>Paracoccus</taxon>
    </lineage>
</organism>
<dbReference type="InterPro" id="IPR054863">
    <property type="entry name" value="AspGlyoxATase"/>
</dbReference>
<evidence type="ECO:0000256" key="4">
    <source>
        <dbReference type="ARBA" id="ARBA00022679"/>
    </source>
</evidence>
<dbReference type="InterPro" id="IPR015421">
    <property type="entry name" value="PyrdxlP-dep_Trfase_major"/>
</dbReference>
<gene>
    <name evidence="11" type="ORF">FQV27_10135</name>
</gene>
<evidence type="ECO:0000256" key="1">
    <source>
        <dbReference type="ARBA" id="ARBA00001933"/>
    </source>
</evidence>
<dbReference type="InterPro" id="IPR000192">
    <property type="entry name" value="Aminotrans_V_dom"/>
</dbReference>
<dbReference type="PANTHER" id="PTHR21152:SF24">
    <property type="entry name" value="ALANINE--GLYOXYLATE AMINOTRANSFERASE 1"/>
    <property type="match status" value="1"/>
</dbReference>
<dbReference type="Pfam" id="PF00266">
    <property type="entry name" value="Aminotran_5"/>
    <property type="match status" value="1"/>
</dbReference>
<dbReference type="FunFam" id="3.90.1150.10:FF:000031">
    <property type="entry name" value="Serine--glyoxylate aminotransferase"/>
    <property type="match status" value="1"/>
</dbReference>
<dbReference type="Gene3D" id="3.40.640.10">
    <property type="entry name" value="Type I PLP-dependent aspartate aminotransferase-like (Major domain)"/>
    <property type="match status" value="1"/>
</dbReference>
<dbReference type="AlphaFoldDB" id="A0A5C6S498"/>
<keyword evidence="5 7" id="KW-0663">Pyridoxal phosphate</keyword>
<comment type="cofactor">
    <cofactor evidence="1 7 9">
        <name>pyridoxal 5'-phosphate</name>
        <dbReference type="ChEBI" id="CHEBI:597326"/>
    </cofactor>
</comment>
<evidence type="ECO:0000256" key="7">
    <source>
        <dbReference type="PIRSR" id="PIRSR000524-50"/>
    </source>
</evidence>
<dbReference type="CDD" id="cd06451">
    <property type="entry name" value="AGAT_like"/>
    <property type="match status" value="1"/>
</dbReference>
<comment type="caution">
    <text evidence="11">The sequence shown here is derived from an EMBL/GenBank/DDBJ whole genome shotgun (WGS) entry which is preliminary data.</text>
</comment>
<dbReference type="GO" id="GO:0008453">
    <property type="term" value="F:alanine-glyoxylate transaminase activity"/>
    <property type="evidence" value="ECO:0007669"/>
    <property type="project" value="TreeGrafter"/>
</dbReference>
<reference evidence="11 12" key="1">
    <citation type="submission" date="2019-08" db="EMBL/GenBank/DDBJ databases">
        <authorList>
            <person name="Ye J."/>
        </authorList>
    </citation>
    <scope>NUCLEOTIDE SEQUENCE [LARGE SCALE GENOMIC DNA]</scope>
    <source>
        <strain evidence="11 12">TK008</strain>
    </source>
</reference>
<evidence type="ECO:0000259" key="10">
    <source>
        <dbReference type="Pfam" id="PF00266"/>
    </source>
</evidence>
<dbReference type="GO" id="GO:0004760">
    <property type="term" value="F:L-serine-pyruvate transaminase activity"/>
    <property type="evidence" value="ECO:0007669"/>
    <property type="project" value="TreeGrafter"/>
</dbReference>
<dbReference type="PANTHER" id="PTHR21152">
    <property type="entry name" value="AMINOTRANSFERASE CLASS V"/>
    <property type="match status" value="1"/>
</dbReference>
<feature type="domain" description="Aminotransferase class V" evidence="10">
    <location>
        <begin position="30"/>
        <end position="280"/>
    </location>
</feature>